<sequence length="35" mass="3993">MLLTLLFIFLSLGIVGLIVIPSNKKLLMRQYALFI</sequence>
<dbReference type="EMBL" id="FN564494">
    <property type="protein sequence ID" value="CBH31990.1"/>
    <property type="molecule type" value="Genomic_DNA"/>
</dbReference>
<reference evidence="1" key="1">
    <citation type="submission" date="2009-11" db="EMBL/GenBank/DDBJ databases">
        <title>Molecular identification of three species of Ectocarpus (Ectocarpales, Phaeophyceae) occurring in Korea.</title>
        <authorList>
            <person name="Peters A.F."/>
            <person name="Cho G.Y."/>
            <person name="Kim H.S."/>
            <person name="Schroeder D.C."/>
            <person name="Boo S.M."/>
        </authorList>
    </citation>
    <scope>NUCLEOTIDE SEQUENCE</scope>
    <source>
        <strain evidence="2">CCAP1310/177</strain>
        <strain evidence="1">CCAP1310/296</strain>
        <strain evidence="3">CCAP1310/297</strain>
    </source>
</reference>
<evidence type="ECO:0000313" key="3">
    <source>
        <dbReference type="EMBL" id="CBH31992.1"/>
    </source>
</evidence>
<evidence type="ECO:0000313" key="1">
    <source>
        <dbReference type="EMBL" id="CBH31988.1"/>
    </source>
</evidence>
<feature type="non-terminal residue" evidence="1">
    <location>
        <position position="35"/>
    </location>
</feature>
<accession>D1H014</accession>
<name>D1H014_ECTSI</name>
<geneLocation type="mitochondrion" evidence="1"/>
<proteinExistence type="predicted"/>
<organism evidence="1">
    <name type="scientific">Ectocarpus siliculosus</name>
    <name type="common">Brown alga</name>
    <name type="synonym">Conferva siliculosa</name>
    <dbReference type="NCBI Taxonomy" id="2880"/>
    <lineage>
        <taxon>Eukaryota</taxon>
        <taxon>Sar</taxon>
        <taxon>Stramenopiles</taxon>
        <taxon>Ochrophyta</taxon>
        <taxon>PX clade</taxon>
        <taxon>Phaeophyceae</taxon>
        <taxon>Ectocarpales</taxon>
        <taxon>Ectocarpaceae</taxon>
        <taxon>Ectocarpus</taxon>
    </lineage>
</organism>
<dbReference type="AlphaFoldDB" id="D1H014"/>
<gene>
    <name evidence="1" type="primary">nad4</name>
</gene>
<protein>
    <submittedName>
        <fullName evidence="1">NADH dehydrogenase subunit 4</fullName>
    </submittedName>
</protein>
<keyword evidence="1" id="KW-0496">Mitochondrion</keyword>
<dbReference type="EMBL" id="FN564493">
    <property type="protein sequence ID" value="CBH31988.1"/>
    <property type="molecule type" value="Genomic_DNA"/>
</dbReference>
<evidence type="ECO:0000313" key="2">
    <source>
        <dbReference type="EMBL" id="CBH31990.1"/>
    </source>
</evidence>
<dbReference type="EMBL" id="FN564495">
    <property type="protein sequence ID" value="CBH31992.1"/>
    <property type="molecule type" value="Genomic_DNA"/>
</dbReference>